<organism evidence="3 4">
    <name type="scientific">Plakobranchus ocellatus</name>
    <dbReference type="NCBI Taxonomy" id="259542"/>
    <lineage>
        <taxon>Eukaryota</taxon>
        <taxon>Metazoa</taxon>
        <taxon>Spiralia</taxon>
        <taxon>Lophotrochozoa</taxon>
        <taxon>Mollusca</taxon>
        <taxon>Gastropoda</taxon>
        <taxon>Heterobranchia</taxon>
        <taxon>Euthyneura</taxon>
        <taxon>Panpulmonata</taxon>
        <taxon>Sacoglossa</taxon>
        <taxon>Placobranchoidea</taxon>
        <taxon>Plakobranchidae</taxon>
        <taxon>Plakobranchus</taxon>
    </lineage>
</organism>
<dbReference type="Pfam" id="PF00188">
    <property type="entry name" value="CAP"/>
    <property type="match status" value="1"/>
</dbReference>
<keyword evidence="1" id="KW-0732">Signal</keyword>
<dbReference type="InterPro" id="IPR001283">
    <property type="entry name" value="CRISP-related"/>
</dbReference>
<dbReference type="Proteomes" id="UP000735302">
    <property type="component" value="Unassembled WGS sequence"/>
</dbReference>
<dbReference type="PROSITE" id="PS01009">
    <property type="entry name" value="CRISP_1"/>
    <property type="match status" value="1"/>
</dbReference>
<evidence type="ECO:0000313" key="4">
    <source>
        <dbReference type="Proteomes" id="UP000735302"/>
    </source>
</evidence>
<gene>
    <name evidence="3" type="ORF">PoB_007605600</name>
</gene>
<evidence type="ECO:0000259" key="2">
    <source>
        <dbReference type="SMART" id="SM00198"/>
    </source>
</evidence>
<dbReference type="CDD" id="cd05382">
    <property type="entry name" value="CAP_GAPR1-like"/>
    <property type="match status" value="1"/>
</dbReference>
<accession>A0AAV4DZQ8</accession>
<name>A0AAV4DZQ8_9GAST</name>
<dbReference type="InterPro" id="IPR035940">
    <property type="entry name" value="CAP_sf"/>
</dbReference>
<dbReference type="InterPro" id="IPR034113">
    <property type="entry name" value="SCP_GAPR1-like"/>
</dbReference>
<reference evidence="3 4" key="1">
    <citation type="journal article" date="2021" name="Elife">
        <title>Chloroplast acquisition without the gene transfer in kleptoplastic sea slugs, Plakobranchus ocellatus.</title>
        <authorList>
            <person name="Maeda T."/>
            <person name="Takahashi S."/>
            <person name="Yoshida T."/>
            <person name="Shimamura S."/>
            <person name="Takaki Y."/>
            <person name="Nagai Y."/>
            <person name="Toyoda A."/>
            <person name="Suzuki Y."/>
            <person name="Arimoto A."/>
            <person name="Ishii H."/>
            <person name="Satoh N."/>
            <person name="Nishiyama T."/>
            <person name="Hasebe M."/>
            <person name="Maruyama T."/>
            <person name="Minagawa J."/>
            <person name="Obokata J."/>
            <person name="Shigenobu S."/>
        </authorList>
    </citation>
    <scope>NUCLEOTIDE SEQUENCE [LARGE SCALE GENOMIC DNA]</scope>
</reference>
<dbReference type="SMART" id="SM00198">
    <property type="entry name" value="SCP"/>
    <property type="match status" value="1"/>
</dbReference>
<evidence type="ECO:0000313" key="3">
    <source>
        <dbReference type="EMBL" id="GFO49551.1"/>
    </source>
</evidence>
<dbReference type="PANTHER" id="PTHR10334">
    <property type="entry name" value="CYSTEINE-RICH SECRETORY PROTEIN-RELATED"/>
    <property type="match status" value="1"/>
</dbReference>
<dbReference type="SUPFAM" id="SSF55797">
    <property type="entry name" value="PR-1-like"/>
    <property type="match status" value="1"/>
</dbReference>
<feature type="domain" description="SCP" evidence="2">
    <location>
        <begin position="103"/>
        <end position="243"/>
    </location>
</feature>
<evidence type="ECO:0000256" key="1">
    <source>
        <dbReference type="SAM" id="SignalP"/>
    </source>
</evidence>
<comment type="caution">
    <text evidence="3">The sequence shown here is derived from an EMBL/GenBank/DDBJ whole genome shotgun (WGS) entry which is preliminary data.</text>
</comment>
<feature type="signal peptide" evidence="1">
    <location>
        <begin position="1"/>
        <end position="19"/>
    </location>
</feature>
<dbReference type="GO" id="GO:0005576">
    <property type="term" value="C:extracellular region"/>
    <property type="evidence" value="ECO:0007669"/>
    <property type="project" value="InterPro"/>
</dbReference>
<dbReference type="Gene3D" id="3.40.33.10">
    <property type="entry name" value="CAP"/>
    <property type="match status" value="1"/>
</dbReference>
<sequence length="253" mass="26942">MKIAAAAVIFCMGLAIGLADTGCTKDENDACKGISLYTEDHNGDRHCCFAGYNGISTKTSVTNGVTVFTCTCKGSGSTGGSSASPKDPQIAAPAPLELTPLDEYRQNSLEKHNELRALHGSPPLVLSDELNSYAQAWAEHLAANNIFGHSAAVLPSGQKIGENIAYYSSSAGADYKGPEPVQLWYDEIKDYDLKTHTSTGVTGHFTQVVWKASTQLGVGKARTADGMSVFAVANYWPPGNYNNEYPENVPDLV</sequence>
<dbReference type="InterPro" id="IPR018244">
    <property type="entry name" value="Allrgn_V5/Tpx1_CS"/>
</dbReference>
<dbReference type="AlphaFoldDB" id="A0AAV4DZQ8"/>
<feature type="chain" id="PRO_5043674503" evidence="1">
    <location>
        <begin position="20"/>
        <end position="253"/>
    </location>
</feature>
<dbReference type="PRINTS" id="PR00837">
    <property type="entry name" value="V5TPXLIKE"/>
</dbReference>
<dbReference type="EMBL" id="BLXT01008494">
    <property type="protein sequence ID" value="GFO49551.1"/>
    <property type="molecule type" value="Genomic_DNA"/>
</dbReference>
<proteinExistence type="predicted"/>
<keyword evidence="4" id="KW-1185">Reference proteome</keyword>
<dbReference type="InterPro" id="IPR014044">
    <property type="entry name" value="CAP_dom"/>
</dbReference>
<protein>
    <submittedName>
        <fullName evidence="3">Golgi-associated plant pathogenesis-related protein 1</fullName>
    </submittedName>
</protein>
<dbReference type="FunFam" id="3.40.33.10:FF:000002">
    <property type="entry name" value="Golgi-associated plant pathogenesis-related protein 1"/>
    <property type="match status" value="1"/>
</dbReference>